<dbReference type="InterPro" id="IPR046335">
    <property type="entry name" value="LacI/GalR-like_sensor"/>
</dbReference>
<dbReference type="InterPro" id="IPR000843">
    <property type="entry name" value="HTH_LacI"/>
</dbReference>
<evidence type="ECO:0000256" key="1">
    <source>
        <dbReference type="ARBA" id="ARBA00023015"/>
    </source>
</evidence>
<dbReference type="Pfam" id="PF00356">
    <property type="entry name" value="LacI"/>
    <property type="match status" value="1"/>
</dbReference>
<keyword evidence="1" id="KW-0805">Transcription regulation</keyword>
<name>A0ABT6WWR1_9ACTN</name>
<dbReference type="PANTHER" id="PTHR30146:SF109">
    <property type="entry name" value="HTH-TYPE TRANSCRIPTIONAL REGULATOR GALS"/>
    <property type="match status" value="1"/>
</dbReference>
<protein>
    <submittedName>
        <fullName evidence="6">LacI family DNA-binding transcriptional regulator</fullName>
    </submittedName>
</protein>
<keyword evidence="3" id="KW-0804">Transcription</keyword>
<gene>
    <name evidence="6" type="ORF">QLQ12_36910</name>
</gene>
<dbReference type="Pfam" id="PF13377">
    <property type="entry name" value="Peripla_BP_3"/>
    <property type="match status" value="1"/>
</dbReference>
<dbReference type="SUPFAM" id="SSF53822">
    <property type="entry name" value="Periplasmic binding protein-like I"/>
    <property type="match status" value="1"/>
</dbReference>
<evidence type="ECO:0000313" key="7">
    <source>
        <dbReference type="Proteomes" id="UP001241758"/>
    </source>
</evidence>
<dbReference type="GO" id="GO:0003677">
    <property type="term" value="F:DNA binding"/>
    <property type="evidence" value="ECO:0007669"/>
    <property type="project" value="UniProtKB-KW"/>
</dbReference>
<evidence type="ECO:0000259" key="5">
    <source>
        <dbReference type="PROSITE" id="PS50943"/>
    </source>
</evidence>
<feature type="domain" description="HTH cro/C1-type" evidence="5">
    <location>
        <begin position="8"/>
        <end position="37"/>
    </location>
</feature>
<sequence>MTGHMRPTLETVADLAGVSRATVSRVVNGSTSVSPDLRDTVLRAVRTLGYVPNRAARGLVTQCMDAYALVLAESAERIFSEDPFFSTLVSGAAHELAAAGKELVLHLASSQQSLDRVRDAALSGHVDGVMVVSMCGAEELAGTLAAQGVPVVVNGRPLGLSPVPYVDVANVDAARSAVRRLVDSGRRRIATIAGPQTVPGAIDRLTGYRAEMRHSRLPPAVAVGDFTYSSASSAMRRLLTDHPRLDAVFVASDLMAHAAMQVLRLSGRQVPSDVAVIGFDDTEPARYAEPPLTTVRLPVHEIGSTMARQVMRMARGERIERSVLLSTEFVVRESA</sequence>
<evidence type="ECO:0000256" key="2">
    <source>
        <dbReference type="ARBA" id="ARBA00023125"/>
    </source>
</evidence>
<dbReference type="InterPro" id="IPR028082">
    <property type="entry name" value="Peripla_BP_I"/>
</dbReference>
<dbReference type="CDD" id="cd01392">
    <property type="entry name" value="HTH_LacI"/>
    <property type="match status" value="1"/>
</dbReference>
<accession>A0ABT6WWR1</accession>
<dbReference type="Gene3D" id="1.10.260.40">
    <property type="entry name" value="lambda repressor-like DNA-binding domains"/>
    <property type="match status" value="1"/>
</dbReference>
<dbReference type="EMBL" id="JASCTH010000031">
    <property type="protein sequence ID" value="MDI6104186.1"/>
    <property type="molecule type" value="Genomic_DNA"/>
</dbReference>
<evidence type="ECO:0000256" key="3">
    <source>
        <dbReference type="ARBA" id="ARBA00023163"/>
    </source>
</evidence>
<reference evidence="6 7" key="1">
    <citation type="submission" date="2023-05" db="EMBL/GenBank/DDBJ databases">
        <title>Actinoplanes sp. NEAU-A12 genome sequencing.</title>
        <authorList>
            <person name="Wang Z.-S."/>
        </authorList>
    </citation>
    <scope>NUCLEOTIDE SEQUENCE [LARGE SCALE GENOMIC DNA]</scope>
    <source>
        <strain evidence="6 7">NEAU-A12</strain>
    </source>
</reference>
<dbReference type="RefSeq" id="WP_282765624.1">
    <property type="nucleotide sequence ID" value="NZ_JASCTH010000031.1"/>
</dbReference>
<dbReference type="PROSITE" id="PS50943">
    <property type="entry name" value="HTH_CROC1"/>
    <property type="match status" value="1"/>
</dbReference>
<dbReference type="InterPro" id="IPR010982">
    <property type="entry name" value="Lambda_DNA-bd_dom_sf"/>
</dbReference>
<dbReference type="CDD" id="cd06267">
    <property type="entry name" value="PBP1_LacI_sugar_binding-like"/>
    <property type="match status" value="1"/>
</dbReference>
<evidence type="ECO:0000259" key="4">
    <source>
        <dbReference type="PROSITE" id="PS50932"/>
    </source>
</evidence>
<evidence type="ECO:0000313" key="6">
    <source>
        <dbReference type="EMBL" id="MDI6104186.1"/>
    </source>
</evidence>
<dbReference type="PROSITE" id="PS50932">
    <property type="entry name" value="HTH_LACI_2"/>
    <property type="match status" value="1"/>
</dbReference>
<dbReference type="InterPro" id="IPR001387">
    <property type="entry name" value="Cro/C1-type_HTH"/>
</dbReference>
<comment type="caution">
    <text evidence="6">The sequence shown here is derived from an EMBL/GenBank/DDBJ whole genome shotgun (WGS) entry which is preliminary data.</text>
</comment>
<organism evidence="6 7">
    <name type="scientific">Actinoplanes sandaracinus</name>
    <dbReference type="NCBI Taxonomy" id="3045177"/>
    <lineage>
        <taxon>Bacteria</taxon>
        <taxon>Bacillati</taxon>
        <taxon>Actinomycetota</taxon>
        <taxon>Actinomycetes</taxon>
        <taxon>Micromonosporales</taxon>
        <taxon>Micromonosporaceae</taxon>
        <taxon>Actinoplanes</taxon>
    </lineage>
</organism>
<keyword evidence="7" id="KW-1185">Reference proteome</keyword>
<feature type="domain" description="HTH lacI-type" evidence="4">
    <location>
        <begin position="7"/>
        <end position="61"/>
    </location>
</feature>
<proteinExistence type="predicted"/>
<dbReference type="PANTHER" id="PTHR30146">
    <property type="entry name" value="LACI-RELATED TRANSCRIPTIONAL REPRESSOR"/>
    <property type="match status" value="1"/>
</dbReference>
<dbReference type="SUPFAM" id="SSF47413">
    <property type="entry name" value="lambda repressor-like DNA-binding domains"/>
    <property type="match status" value="1"/>
</dbReference>
<dbReference type="SMART" id="SM00354">
    <property type="entry name" value="HTH_LACI"/>
    <property type="match status" value="1"/>
</dbReference>
<dbReference type="Gene3D" id="3.40.50.2300">
    <property type="match status" value="2"/>
</dbReference>
<keyword evidence="2 6" id="KW-0238">DNA-binding</keyword>
<dbReference type="Proteomes" id="UP001241758">
    <property type="component" value="Unassembled WGS sequence"/>
</dbReference>